<protein>
    <submittedName>
        <fullName evidence="1">Uncharacterized protein</fullName>
    </submittedName>
</protein>
<reference evidence="1 2" key="2">
    <citation type="submission" date="2020-04" db="EMBL/GenBank/DDBJ databases">
        <authorList>
            <person name="Fomenkov A."/>
            <person name="Anton B.P."/>
            <person name="Roberts R.J."/>
        </authorList>
    </citation>
    <scope>NUCLEOTIDE SEQUENCE [LARGE SCALE GENOMIC DNA]</scope>
    <source>
        <strain evidence="1 2">CCAP 1403/13f</strain>
    </source>
</reference>
<dbReference type="KEGG" id="dfs:HGD76_01050"/>
<proteinExistence type="predicted"/>
<dbReference type="Proteomes" id="UP000502433">
    <property type="component" value="Chromosome"/>
</dbReference>
<gene>
    <name evidence="1" type="ORF">HGD76_01050</name>
</gene>
<reference evidence="1 2" key="1">
    <citation type="submission" date="2020-04" db="EMBL/GenBank/DDBJ databases">
        <title>Genome-Wide Identification of 5-Methylcytosine Sites in Bacterial Genomes By High-Throughput Sequencing of MspJI Restriction Fragments.</title>
        <authorList>
            <person name="Wu V."/>
        </authorList>
    </citation>
    <scope>NUCLEOTIDE SEQUENCE [LARGE SCALE GENOMIC DNA]</scope>
    <source>
        <strain evidence="1 2">CCAP 1403/13f</strain>
    </source>
</reference>
<accession>A0A6H2BVR9</accession>
<sequence length="52" mass="5881">MKYTILLITASIFIFSPIFVFAQNNLKQDNLISCRRSKDAPPDDYKGDRSGA</sequence>
<organism evidence="1 2">
    <name type="scientific">Dolichospermum flos-aquae CCAP 1403/13F</name>
    <dbReference type="NCBI Taxonomy" id="315271"/>
    <lineage>
        <taxon>Bacteria</taxon>
        <taxon>Bacillati</taxon>
        <taxon>Cyanobacteriota</taxon>
        <taxon>Cyanophyceae</taxon>
        <taxon>Nostocales</taxon>
        <taxon>Aphanizomenonaceae</taxon>
        <taxon>Dolichospermum</taxon>
    </lineage>
</organism>
<evidence type="ECO:0000313" key="2">
    <source>
        <dbReference type="Proteomes" id="UP000502433"/>
    </source>
</evidence>
<dbReference type="EMBL" id="CP051206">
    <property type="protein sequence ID" value="QJB43038.1"/>
    <property type="molecule type" value="Genomic_DNA"/>
</dbReference>
<dbReference type="AlphaFoldDB" id="A0A6H2BVR9"/>
<dbReference type="RefSeq" id="WP_168694715.1">
    <property type="nucleotide sequence ID" value="NZ_CP051206.1"/>
</dbReference>
<name>A0A6H2BVR9_DOLFA</name>
<evidence type="ECO:0000313" key="1">
    <source>
        <dbReference type="EMBL" id="QJB43038.1"/>
    </source>
</evidence>